<feature type="binding site" evidence="15">
    <location>
        <position position="694"/>
    </location>
    <ligand>
        <name>Zn(2+)</name>
        <dbReference type="ChEBI" id="CHEBI:29105"/>
    </ligand>
</feature>
<dbReference type="InterPro" id="IPR018165">
    <property type="entry name" value="Ala-tRNA-synth_IIc_core"/>
</dbReference>
<evidence type="ECO:0000256" key="15">
    <source>
        <dbReference type="HAMAP-Rule" id="MF_03133"/>
    </source>
</evidence>
<keyword evidence="8 15" id="KW-0067">ATP-binding</keyword>
<accession>A0AAJ0F6Y6</accession>
<dbReference type="Gene3D" id="3.10.310.40">
    <property type="match status" value="1"/>
</dbReference>
<dbReference type="InterPro" id="IPR018163">
    <property type="entry name" value="Thr/Ala-tRNA-synth_IIc_edit"/>
</dbReference>
<proteinExistence type="inferred from homology"/>
<keyword evidence="16" id="KW-0175">Coiled coil</keyword>
<dbReference type="SUPFAM" id="SSF55186">
    <property type="entry name" value="ThrRS/AlaRS common domain"/>
    <property type="match status" value="1"/>
</dbReference>
<comment type="similarity">
    <text evidence="1">Belongs to the class-II aminoacyl-tRNA synthetase family. Alax-L subfamily.</text>
</comment>
<dbReference type="SMART" id="SM00863">
    <property type="entry name" value="tRNA_SAD"/>
    <property type="match status" value="1"/>
</dbReference>
<keyword evidence="4 15" id="KW-0436">Ligase</keyword>
<dbReference type="InterPro" id="IPR059090">
    <property type="entry name" value="ALA1_helical"/>
</dbReference>
<dbReference type="PRINTS" id="PR00980">
    <property type="entry name" value="TRNASYNTHALA"/>
</dbReference>
<dbReference type="Proteomes" id="UP001239445">
    <property type="component" value="Unassembled WGS sequence"/>
</dbReference>
<keyword evidence="12 15" id="KW-0030">Aminoacyl-tRNA synthetase</keyword>
<evidence type="ECO:0000313" key="20">
    <source>
        <dbReference type="Proteomes" id="UP001239445"/>
    </source>
</evidence>
<evidence type="ECO:0000256" key="7">
    <source>
        <dbReference type="ARBA" id="ARBA00022833"/>
    </source>
</evidence>
<keyword evidence="7 15" id="KW-0862">Zinc</keyword>
<reference evidence="19" key="1">
    <citation type="submission" date="2023-06" db="EMBL/GenBank/DDBJ databases">
        <title>Genome-scale phylogeny and comparative genomics of the fungal order Sordariales.</title>
        <authorList>
            <consortium name="Lawrence Berkeley National Laboratory"/>
            <person name="Hensen N."/>
            <person name="Bonometti L."/>
            <person name="Westerberg I."/>
            <person name="Brannstrom I.O."/>
            <person name="Guillou S."/>
            <person name="Cros-Aarteil S."/>
            <person name="Calhoun S."/>
            <person name="Haridas S."/>
            <person name="Kuo A."/>
            <person name="Mondo S."/>
            <person name="Pangilinan J."/>
            <person name="Riley R."/>
            <person name="Labutti K."/>
            <person name="Andreopoulos B."/>
            <person name="Lipzen A."/>
            <person name="Chen C."/>
            <person name="Yanf M."/>
            <person name="Daum C."/>
            <person name="Ng V."/>
            <person name="Clum A."/>
            <person name="Steindorff A."/>
            <person name="Ohm R."/>
            <person name="Martin F."/>
            <person name="Silar P."/>
            <person name="Natvig D."/>
            <person name="Lalanne C."/>
            <person name="Gautier V."/>
            <person name="Ament-Velasquez S.L."/>
            <person name="Kruys A."/>
            <person name="Hutchinson M.I."/>
            <person name="Powell A.J."/>
            <person name="Barry K."/>
            <person name="Miller A.N."/>
            <person name="Grigoriev I.V."/>
            <person name="Debuchy R."/>
            <person name="Gladieux P."/>
            <person name="Thoren M.H."/>
            <person name="Johannesson H."/>
        </authorList>
    </citation>
    <scope>NUCLEOTIDE SEQUENCE</scope>
    <source>
        <strain evidence="19">PSN4</strain>
    </source>
</reference>
<evidence type="ECO:0000256" key="11">
    <source>
        <dbReference type="ARBA" id="ARBA00023128"/>
    </source>
</evidence>
<dbReference type="GO" id="GO:0002161">
    <property type="term" value="F:aminoacyl-tRNA deacylase activity"/>
    <property type="evidence" value="ECO:0007669"/>
    <property type="project" value="TreeGrafter"/>
</dbReference>
<dbReference type="NCBIfam" id="TIGR00344">
    <property type="entry name" value="alaS"/>
    <property type="match status" value="1"/>
</dbReference>
<keyword evidence="3 15" id="KW-0820">tRNA-binding</keyword>
<evidence type="ECO:0000256" key="9">
    <source>
        <dbReference type="ARBA" id="ARBA00022884"/>
    </source>
</evidence>
<evidence type="ECO:0000256" key="13">
    <source>
        <dbReference type="ARBA" id="ARBA00048300"/>
    </source>
</evidence>
<dbReference type="CDD" id="cd00673">
    <property type="entry name" value="AlaRS_core"/>
    <property type="match status" value="1"/>
</dbReference>
<dbReference type="GO" id="GO:0070143">
    <property type="term" value="P:mitochondrial alanyl-tRNA aminoacylation"/>
    <property type="evidence" value="ECO:0007669"/>
    <property type="project" value="UniProtKB-UniRule"/>
</dbReference>
<dbReference type="Gene3D" id="3.30.930.10">
    <property type="entry name" value="Bira Bifunctional Protein, Domain 2"/>
    <property type="match status" value="1"/>
</dbReference>
<keyword evidence="20" id="KW-1185">Reference proteome</keyword>
<comment type="catalytic activity">
    <reaction evidence="13 15">
        <text>tRNA(Ala) + L-alanine + ATP = L-alanyl-tRNA(Ala) + AMP + diphosphate</text>
        <dbReference type="Rhea" id="RHEA:12540"/>
        <dbReference type="Rhea" id="RHEA-COMP:9657"/>
        <dbReference type="Rhea" id="RHEA-COMP:9923"/>
        <dbReference type="ChEBI" id="CHEBI:30616"/>
        <dbReference type="ChEBI" id="CHEBI:33019"/>
        <dbReference type="ChEBI" id="CHEBI:57972"/>
        <dbReference type="ChEBI" id="CHEBI:78442"/>
        <dbReference type="ChEBI" id="CHEBI:78497"/>
        <dbReference type="ChEBI" id="CHEBI:456215"/>
        <dbReference type="EC" id="6.1.1.7"/>
    </reaction>
</comment>
<dbReference type="PROSITE" id="PS50860">
    <property type="entry name" value="AA_TRNA_LIGASE_II_ALA"/>
    <property type="match status" value="1"/>
</dbReference>
<evidence type="ECO:0000313" key="19">
    <source>
        <dbReference type="EMBL" id="KAK1757391.1"/>
    </source>
</evidence>
<dbReference type="EC" id="6.1.1.7" evidence="15"/>
<evidence type="ECO:0000256" key="10">
    <source>
        <dbReference type="ARBA" id="ARBA00022917"/>
    </source>
</evidence>
<evidence type="ECO:0000256" key="8">
    <source>
        <dbReference type="ARBA" id="ARBA00022840"/>
    </source>
</evidence>
<dbReference type="GO" id="GO:0000049">
    <property type="term" value="F:tRNA binding"/>
    <property type="evidence" value="ECO:0007669"/>
    <property type="project" value="UniProtKB-KW"/>
</dbReference>
<dbReference type="Pfam" id="PF07973">
    <property type="entry name" value="tRNA_SAD"/>
    <property type="match status" value="1"/>
</dbReference>
<dbReference type="FunFam" id="3.30.930.10:FF:000011">
    <property type="entry name" value="Alanine--tRNA ligase, cytoplasmic"/>
    <property type="match status" value="1"/>
</dbReference>
<dbReference type="Pfam" id="PF02272">
    <property type="entry name" value="DHHA1"/>
    <property type="match status" value="1"/>
</dbReference>
<dbReference type="InterPro" id="IPR003156">
    <property type="entry name" value="DHHA1_dom"/>
</dbReference>
<evidence type="ECO:0000256" key="2">
    <source>
        <dbReference type="ARBA" id="ARBA00022490"/>
    </source>
</evidence>
<dbReference type="InterPro" id="IPR050058">
    <property type="entry name" value="Ala-tRNA_ligase"/>
</dbReference>
<protein>
    <recommendedName>
        <fullName evidence="15">Alanine--tRNA ligase</fullName>
        <ecNumber evidence="15">6.1.1.7</ecNumber>
    </recommendedName>
    <alternativeName>
        <fullName evidence="15">Alanyl-tRNA synthetase</fullName>
        <shortName evidence="15">AlaRS</shortName>
    </alternativeName>
</protein>
<dbReference type="InterPro" id="IPR018164">
    <property type="entry name" value="Ala-tRNA-synth_IIc_N"/>
</dbReference>
<comment type="caution">
    <text evidence="19">The sequence shown here is derived from an EMBL/GenBank/DDBJ whole genome shotgun (WGS) entry which is preliminary data.</text>
</comment>
<dbReference type="InterPro" id="IPR002318">
    <property type="entry name" value="Ala-tRNA-lgiase_IIc"/>
</dbReference>
<feature type="coiled-coil region" evidence="16">
    <location>
        <begin position="897"/>
        <end position="924"/>
    </location>
</feature>
<dbReference type="PANTHER" id="PTHR11777:SF9">
    <property type="entry name" value="ALANINE--TRNA LIGASE, CYTOPLASMIC"/>
    <property type="match status" value="1"/>
</dbReference>
<evidence type="ECO:0000256" key="3">
    <source>
        <dbReference type="ARBA" id="ARBA00022555"/>
    </source>
</evidence>
<dbReference type="SUPFAM" id="SSF101353">
    <property type="entry name" value="Putative anticodon-binding domain of alanyl-tRNA synthetase (AlaRS)"/>
    <property type="match status" value="1"/>
</dbReference>
<dbReference type="Gene3D" id="3.30.980.10">
    <property type="entry name" value="Threonyl-trna Synthetase, Chain A, domain 2"/>
    <property type="match status" value="1"/>
</dbReference>
<dbReference type="InterPro" id="IPR023033">
    <property type="entry name" value="Ala_tRNA_ligase_euk/bac"/>
</dbReference>
<feature type="domain" description="Alanyl-transfer RNA synthetases family profile" evidence="18">
    <location>
        <begin position="101"/>
        <end position="856"/>
    </location>
</feature>
<evidence type="ECO:0000256" key="5">
    <source>
        <dbReference type="ARBA" id="ARBA00022723"/>
    </source>
</evidence>
<dbReference type="InterPro" id="IPR045864">
    <property type="entry name" value="aa-tRNA-synth_II/BPL/LPL"/>
</dbReference>
<feature type="binding site" evidence="15">
    <location>
        <position position="698"/>
    </location>
    <ligand>
        <name>Zn(2+)</name>
        <dbReference type="ChEBI" id="CHEBI:29105"/>
    </ligand>
</feature>
<keyword evidence="6 15" id="KW-0547">Nucleotide-binding</keyword>
<dbReference type="PANTHER" id="PTHR11777">
    <property type="entry name" value="ALANYL-TRNA SYNTHETASE"/>
    <property type="match status" value="1"/>
</dbReference>
<comment type="subunit">
    <text evidence="15">Monomer.</text>
</comment>
<dbReference type="SUPFAM" id="SSF50447">
    <property type="entry name" value="Translation proteins"/>
    <property type="match status" value="1"/>
</dbReference>
<dbReference type="AlphaFoldDB" id="A0AAJ0F6Y6"/>
<dbReference type="InterPro" id="IPR018162">
    <property type="entry name" value="Ala-tRNA-ligase_IIc_anticod-bd"/>
</dbReference>
<keyword evidence="9 15" id="KW-0694">RNA-binding</keyword>
<dbReference type="EMBL" id="MU839830">
    <property type="protein sequence ID" value="KAK1757391.1"/>
    <property type="molecule type" value="Genomic_DNA"/>
</dbReference>
<dbReference type="Gene3D" id="2.40.30.130">
    <property type="match status" value="1"/>
</dbReference>
<dbReference type="FunFam" id="3.30.980.10:FF:000004">
    <property type="entry name" value="Alanine--tRNA ligase, cytoplasmic"/>
    <property type="match status" value="1"/>
</dbReference>
<evidence type="ECO:0000256" key="12">
    <source>
        <dbReference type="ARBA" id="ARBA00023146"/>
    </source>
</evidence>
<dbReference type="Pfam" id="PF26023">
    <property type="entry name" value="ALA1"/>
    <property type="match status" value="1"/>
</dbReference>
<dbReference type="SUPFAM" id="SSF55681">
    <property type="entry name" value="Class II aaRS and biotin synthetases"/>
    <property type="match status" value="1"/>
</dbReference>
<evidence type="ECO:0000256" key="1">
    <source>
        <dbReference type="ARBA" id="ARBA00008429"/>
    </source>
</evidence>
<feature type="binding site" evidence="15">
    <location>
        <position position="813"/>
    </location>
    <ligand>
        <name>Zn(2+)</name>
        <dbReference type="ChEBI" id="CHEBI:29105"/>
    </ligand>
</feature>
<dbReference type="GO" id="GO:0008270">
    <property type="term" value="F:zinc ion binding"/>
    <property type="evidence" value="ECO:0007669"/>
    <property type="project" value="UniProtKB-UniRule"/>
</dbReference>
<evidence type="ECO:0000259" key="18">
    <source>
        <dbReference type="PROSITE" id="PS50860"/>
    </source>
</evidence>
<organism evidence="19 20">
    <name type="scientific">Echria macrotheca</name>
    <dbReference type="NCBI Taxonomy" id="438768"/>
    <lineage>
        <taxon>Eukaryota</taxon>
        <taxon>Fungi</taxon>
        <taxon>Dikarya</taxon>
        <taxon>Ascomycota</taxon>
        <taxon>Pezizomycotina</taxon>
        <taxon>Sordariomycetes</taxon>
        <taxon>Sordariomycetidae</taxon>
        <taxon>Sordariales</taxon>
        <taxon>Schizotheciaceae</taxon>
        <taxon>Echria</taxon>
    </lineage>
</organism>
<dbReference type="InterPro" id="IPR009000">
    <property type="entry name" value="Transl_B-barrel_sf"/>
</dbReference>
<dbReference type="HAMAP" id="MF_00036_B">
    <property type="entry name" value="Ala_tRNA_synth_B"/>
    <property type="match status" value="1"/>
</dbReference>
<sequence>MKQALAGRWCLSSWSCRFRSSPAFDLLSHSASRPFHLPTKSRPVPPSALEKVRASTTTTTSLLLASFFNPASATPKISGFRFFSSTSLSPLHRAMADQIDWTGPKVRQTFLDYFAERGHTVVPSSSVVPHNDPTLLFTNAGMNQFKPIFLGTIGKTEDFAQLKRAVDTQKCIRAGGKHNDLDDVGKDSYHHTFFEMLGNWSFGDYFKKEAIEWSWELLTKVYGLDPNRLYVTYFEGNPDMNLEPDLEAKQLWLEVGVPEDHIIPGNMKDNFWEMGDQGPCGPCSEIHYDKVGGRNASHLVNQDDPLVVEVWNNVFIQFDRQKDKSLKSLPAKHVDTGMGFERLVSALQNKSSNYATDIFTPLFEKIQEVTGARPYTDKYGKDDVDGIDTAYRVVADHMRLLSFAIADGAAPNNIGRGYVVRRVLRRGVRYARKYFKAEIGSFFSKILPALVEQMGGQFPELKKKQEDIKEILDEEEVAFAITLDRGEKQFEKYAALAIKGGESKLSGADVWRLYDTFGFPEDLTKLMAEERGLTIDEAEVSVAREKAREASKAVKEAVQTFPKLNVHQIAELENDIKVPRPDSEPKYAKGDCKGKVQLIFTGNEFCKTSKELPPKTPLGLILDKTNFYAESGGQVADTGRIIIDGIAEFKVLDVQEFGGYILHNGYLEYGELTQGDEVICEYDELRRQPIRNNHTGTHILNHALREVLGNEVHQKGSLVDQDKLRFDFSHKTQVSLAEIKKIEDMANEDIRKNLKTYYKDVDLDLAREIEGVRAVFGETYPNPVRVVSIGVDVDELLKTPKNPEWRKVSVEFCGGTHVDQTGLIKDLIIVEESGIAKGIRRIVAFTGDGAHQAQRDAQVFSQRLDHINALEFGPEKTAEIKAASVELDGLTISALTKEELRAKFAKIQKEVNDEQKKRQKAESKTALDTVADHFKKEESKDKKFFVGHLPISANAKAISDVIAHYKTKDKERTVYVFAGSKDDAVMHGVYVGTHLSSKGVTAEKWTAAVTEVIGGKTGGKEPSRQGAGSEPEKLEEAVAKAEEWLVEKMKELGL</sequence>
<comment type="function">
    <text evidence="14 15">Catalyzes the attachment of alanine to tRNA(Ala) in a two-step reaction: alanine is first activated by ATP to form Ala-AMP and then transferred to the acceptor end of tRNA(Ala). Also edits incorrectly charged tRNA(Ala) via its editing domain.</text>
</comment>
<evidence type="ECO:0000256" key="16">
    <source>
        <dbReference type="SAM" id="Coils"/>
    </source>
</evidence>
<dbReference type="GO" id="GO:0005524">
    <property type="term" value="F:ATP binding"/>
    <property type="evidence" value="ECO:0007669"/>
    <property type="project" value="UniProtKB-UniRule"/>
</dbReference>
<evidence type="ECO:0000256" key="14">
    <source>
        <dbReference type="ARBA" id="ARBA00055137"/>
    </source>
</evidence>
<keyword evidence="2 15" id="KW-0963">Cytoplasm</keyword>
<name>A0AAJ0F6Y6_9PEZI</name>
<dbReference type="GO" id="GO:0005739">
    <property type="term" value="C:mitochondrion"/>
    <property type="evidence" value="ECO:0007669"/>
    <property type="project" value="UniProtKB-SubCell"/>
</dbReference>
<dbReference type="GO" id="GO:0004813">
    <property type="term" value="F:alanine-tRNA ligase activity"/>
    <property type="evidence" value="ECO:0007669"/>
    <property type="project" value="UniProtKB-UniRule"/>
</dbReference>
<feature type="binding site" evidence="15">
    <location>
        <position position="817"/>
    </location>
    <ligand>
        <name>Zn(2+)</name>
        <dbReference type="ChEBI" id="CHEBI:29105"/>
    </ligand>
</feature>
<dbReference type="FunFam" id="2.40.30.130:FF:000004">
    <property type="entry name" value="Alanine--tRNA ligase"/>
    <property type="match status" value="1"/>
</dbReference>
<comment type="cofactor">
    <cofactor evidence="15">
        <name>Zn(2+)</name>
        <dbReference type="ChEBI" id="CHEBI:29105"/>
    </cofactor>
    <text evidence="15">Binds 1 zinc ion per subunit.</text>
</comment>
<comment type="subcellular location">
    <subcellularLocation>
        <location evidence="15">Mitochondrion</location>
    </subcellularLocation>
    <subcellularLocation>
        <location evidence="15">Cytoplasm</location>
    </subcellularLocation>
</comment>
<comment type="domain">
    <text evidence="15">Consists of three domains; the N-terminal catalytic domain, the editing domain and the C-terminal C-Ala domain. The editing domain removes incorrectly charged amino acids, while the C-Ala domain, along with tRNA(Ala), serves as a bridge to cooperatively bring together the editing and aminoacylation centers thus stimulating deacylation of misacylated tRNAs.</text>
</comment>
<gene>
    <name evidence="15" type="primary">ALA1</name>
    <name evidence="19" type="ORF">QBC47DRAFT_375869</name>
</gene>
<dbReference type="FunFam" id="3.10.310.40:FF:000003">
    <property type="entry name" value="Alanine--tRNA ligase"/>
    <property type="match status" value="1"/>
</dbReference>
<dbReference type="Pfam" id="PF01411">
    <property type="entry name" value="tRNA-synt_2c"/>
    <property type="match status" value="1"/>
</dbReference>
<evidence type="ECO:0000256" key="6">
    <source>
        <dbReference type="ARBA" id="ARBA00022741"/>
    </source>
</evidence>
<keyword evidence="5 15" id="KW-0479">Metal-binding</keyword>
<keyword evidence="10 15" id="KW-0648">Protein biosynthesis</keyword>
<feature type="region of interest" description="Disordered" evidence="17">
    <location>
        <begin position="1014"/>
        <end position="1035"/>
    </location>
</feature>
<dbReference type="InterPro" id="IPR012947">
    <property type="entry name" value="tRNA_SAD"/>
</dbReference>
<keyword evidence="11 15" id="KW-0496">Mitochondrion</keyword>
<evidence type="ECO:0000256" key="17">
    <source>
        <dbReference type="SAM" id="MobiDB-lite"/>
    </source>
</evidence>
<evidence type="ECO:0000256" key="4">
    <source>
        <dbReference type="ARBA" id="ARBA00022598"/>
    </source>
</evidence>